<dbReference type="InterPro" id="IPR007428">
    <property type="entry name" value="MlaA"/>
</dbReference>
<keyword evidence="1" id="KW-0732">Signal</keyword>
<sequence length="271" mass="29878">MSALLNLPMAAFANEATEVVIDDAMTPPITASTQKGANQPESIKDPLEPLNRKIYNFNTSLDKAVVRPLAVQYQEKVPEDVRGSYSNFRSNLREPWNAINQLLQGDPKTALRSLGRFTINTVTSLGMADAAKHLKLNAQKEDLGTTMGYWGVKSGPYIVLPIFGPSTFRDGVGLVFDIAAQPQGYTIDNDKVYWTNSVVSGVASRADFLAVDSIVQGDQYAVLRDVYLQQRAFTIANKRGEDASEGMFMDDPFQDEELYDEDIPDTAPAQE</sequence>
<dbReference type="PANTHER" id="PTHR30035">
    <property type="entry name" value="LIPOPROTEIN VACJ-RELATED"/>
    <property type="match status" value="1"/>
</dbReference>
<gene>
    <name evidence="3" type="ORF">GWI33_013315</name>
</gene>
<evidence type="ECO:0000256" key="1">
    <source>
        <dbReference type="ARBA" id="ARBA00022729"/>
    </source>
</evidence>
<dbReference type="Proteomes" id="UP000625711">
    <property type="component" value="Unassembled WGS sequence"/>
</dbReference>
<dbReference type="PRINTS" id="PR01805">
    <property type="entry name" value="VACJLIPOPROT"/>
</dbReference>
<feature type="compositionally biased region" description="Acidic residues" evidence="2">
    <location>
        <begin position="252"/>
        <end position="264"/>
    </location>
</feature>
<proteinExistence type="predicted"/>
<dbReference type="Pfam" id="PF04333">
    <property type="entry name" value="MlaA"/>
    <property type="match status" value="1"/>
</dbReference>
<evidence type="ECO:0000313" key="4">
    <source>
        <dbReference type="Proteomes" id="UP000625711"/>
    </source>
</evidence>
<reference evidence="3" key="1">
    <citation type="submission" date="2020-08" db="EMBL/GenBank/DDBJ databases">
        <title>Genome sequencing and assembly of the red palm weevil Rhynchophorus ferrugineus.</title>
        <authorList>
            <person name="Dias G.B."/>
            <person name="Bergman C.M."/>
            <person name="Manee M."/>
        </authorList>
    </citation>
    <scope>NUCLEOTIDE SEQUENCE</scope>
    <source>
        <strain evidence="3">AA-2017</strain>
        <tissue evidence="3">Whole larva</tissue>
    </source>
</reference>
<accession>A0A834I4V2</accession>
<dbReference type="GO" id="GO:0016020">
    <property type="term" value="C:membrane"/>
    <property type="evidence" value="ECO:0007669"/>
    <property type="project" value="InterPro"/>
</dbReference>
<dbReference type="AlphaFoldDB" id="A0A834I4V2"/>
<comment type="caution">
    <text evidence="3">The sequence shown here is derived from an EMBL/GenBank/DDBJ whole genome shotgun (WGS) entry which is preliminary data.</text>
</comment>
<dbReference type="OrthoDB" id="10249511at2759"/>
<dbReference type="PANTHER" id="PTHR30035:SF3">
    <property type="entry name" value="INTERMEMBRANE PHOSPHOLIPID TRANSPORT SYSTEM LIPOPROTEIN MLAA"/>
    <property type="match status" value="1"/>
</dbReference>
<evidence type="ECO:0000256" key="2">
    <source>
        <dbReference type="SAM" id="MobiDB-lite"/>
    </source>
</evidence>
<evidence type="ECO:0008006" key="5">
    <source>
        <dbReference type="Google" id="ProtNLM"/>
    </source>
</evidence>
<feature type="region of interest" description="Disordered" evidence="2">
    <location>
        <begin position="245"/>
        <end position="271"/>
    </location>
</feature>
<keyword evidence="4" id="KW-1185">Reference proteome</keyword>
<name>A0A834I4V2_RHYFE</name>
<dbReference type="EMBL" id="JAACXV010013173">
    <property type="protein sequence ID" value="KAF7273999.1"/>
    <property type="molecule type" value="Genomic_DNA"/>
</dbReference>
<dbReference type="GO" id="GO:0120010">
    <property type="term" value="P:intermembrane phospholipid transfer"/>
    <property type="evidence" value="ECO:0007669"/>
    <property type="project" value="TreeGrafter"/>
</dbReference>
<organism evidence="3 4">
    <name type="scientific">Rhynchophorus ferrugineus</name>
    <name type="common">Red palm weevil</name>
    <name type="synonym">Curculio ferrugineus</name>
    <dbReference type="NCBI Taxonomy" id="354439"/>
    <lineage>
        <taxon>Eukaryota</taxon>
        <taxon>Metazoa</taxon>
        <taxon>Ecdysozoa</taxon>
        <taxon>Arthropoda</taxon>
        <taxon>Hexapoda</taxon>
        <taxon>Insecta</taxon>
        <taxon>Pterygota</taxon>
        <taxon>Neoptera</taxon>
        <taxon>Endopterygota</taxon>
        <taxon>Coleoptera</taxon>
        <taxon>Polyphaga</taxon>
        <taxon>Cucujiformia</taxon>
        <taxon>Curculionidae</taxon>
        <taxon>Dryophthorinae</taxon>
        <taxon>Rhynchophorus</taxon>
    </lineage>
</organism>
<evidence type="ECO:0000313" key="3">
    <source>
        <dbReference type="EMBL" id="KAF7273999.1"/>
    </source>
</evidence>
<protein>
    <recommendedName>
        <fullName evidence="5">VacJ family lipoprotein</fullName>
    </recommendedName>
</protein>